<dbReference type="EMBL" id="JAUIQD010000004">
    <property type="protein sequence ID" value="KAK3354032.1"/>
    <property type="molecule type" value="Genomic_DNA"/>
</dbReference>
<dbReference type="AlphaFoldDB" id="A0AAJ0HJT7"/>
<protein>
    <recommendedName>
        <fullName evidence="4">Small secreted protein</fullName>
    </recommendedName>
</protein>
<proteinExistence type="predicted"/>
<evidence type="ECO:0000256" key="1">
    <source>
        <dbReference type="SAM" id="SignalP"/>
    </source>
</evidence>
<evidence type="ECO:0000313" key="2">
    <source>
        <dbReference type="EMBL" id="KAK3354032.1"/>
    </source>
</evidence>
<keyword evidence="3" id="KW-1185">Reference proteome</keyword>
<evidence type="ECO:0008006" key="4">
    <source>
        <dbReference type="Google" id="ProtNLM"/>
    </source>
</evidence>
<reference evidence="2" key="2">
    <citation type="submission" date="2023-06" db="EMBL/GenBank/DDBJ databases">
        <authorList>
            <consortium name="Lawrence Berkeley National Laboratory"/>
            <person name="Haridas S."/>
            <person name="Hensen N."/>
            <person name="Bonometti L."/>
            <person name="Westerberg I."/>
            <person name="Brannstrom I.O."/>
            <person name="Guillou S."/>
            <person name="Cros-Aarteil S."/>
            <person name="Calhoun S."/>
            <person name="Kuo A."/>
            <person name="Mondo S."/>
            <person name="Pangilinan J."/>
            <person name="Riley R."/>
            <person name="Labutti K."/>
            <person name="Andreopoulos B."/>
            <person name="Lipzen A."/>
            <person name="Chen C."/>
            <person name="Yanf M."/>
            <person name="Daum C."/>
            <person name="Ng V."/>
            <person name="Clum A."/>
            <person name="Steindorff A."/>
            <person name="Ohm R."/>
            <person name="Martin F."/>
            <person name="Silar P."/>
            <person name="Natvig D."/>
            <person name="Lalanne C."/>
            <person name="Gautier V."/>
            <person name="Ament-Velasquez S.L."/>
            <person name="Kruys A."/>
            <person name="Hutchinson M.I."/>
            <person name="Powell A.J."/>
            <person name="Barry K."/>
            <person name="Miller A.N."/>
            <person name="Grigoriev I.V."/>
            <person name="Debuchy R."/>
            <person name="Gladieux P."/>
            <person name="Thoren M.H."/>
            <person name="Johannesson H."/>
        </authorList>
    </citation>
    <scope>NUCLEOTIDE SEQUENCE</scope>
    <source>
        <strain evidence="2">CBS 955.72</strain>
    </source>
</reference>
<gene>
    <name evidence="2" type="ORF">B0T25DRAFT_224411</name>
</gene>
<feature type="chain" id="PRO_5042583089" description="Small secreted protein" evidence="1">
    <location>
        <begin position="16"/>
        <end position="116"/>
    </location>
</feature>
<keyword evidence="1" id="KW-0732">Signal</keyword>
<name>A0AAJ0HJT7_9PEZI</name>
<feature type="signal peptide" evidence="1">
    <location>
        <begin position="1"/>
        <end position="15"/>
    </location>
</feature>
<comment type="caution">
    <text evidence="2">The sequence shown here is derived from an EMBL/GenBank/DDBJ whole genome shotgun (WGS) entry which is preliminary data.</text>
</comment>
<evidence type="ECO:0000313" key="3">
    <source>
        <dbReference type="Proteomes" id="UP001275084"/>
    </source>
</evidence>
<sequence>MHALTLLTLSTTALGAALESRIPRMGAFGVSSTAVCPIQDPLILEFAEGNESPKCWSFYNGTIYTTVNQYYWDSKCLLTLFQTTDCSDSGVVSGPGCWQPDGGVGGYTVTCPWKNT</sequence>
<accession>A0AAJ0HJT7</accession>
<dbReference type="Proteomes" id="UP001275084">
    <property type="component" value="Unassembled WGS sequence"/>
</dbReference>
<organism evidence="2 3">
    <name type="scientific">Lasiosphaeria hispida</name>
    <dbReference type="NCBI Taxonomy" id="260671"/>
    <lineage>
        <taxon>Eukaryota</taxon>
        <taxon>Fungi</taxon>
        <taxon>Dikarya</taxon>
        <taxon>Ascomycota</taxon>
        <taxon>Pezizomycotina</taxon>
        <taxon>Sordariomycetes</taxon>
        <taxon>Sordariomycetidae</taxon>
        <taxon>Sordariales</taxon>
        <taxon>Lasiosphaeriaceae</taxon>
        <taxon>Lasiosphaeria</taxon>
    </lineage>
</organism>
<reference evidence="2" key="1">
    <citation type="journal article" date="2023" name="Mol. Phylogenet. Evol.">
        <title>Genome-scale phylogeny and comparative genomics of the fungal order Sordariales.</title>
        <authorList>
            <person name="Hensen N."/>
            <person name="Bonometti L."/>
            <person name="Westerberg I."/>
            <person name="Brannstrom I.O."/>
            <person name="Guillou S."/>
            <person name="Cros-Aarteil S."/>
            <person name="Calhoun S."/>
            <person name="Haridas S."/>
            <person name="Kuo A."/>
            <person name="Mondo S."/>
            <person name="Pangilinan J."/>
            <person name="Riley R."/>
            <person name="LaButti K."/>
            <person name="Andreopoulos B."/>
            <person name="Lipzen A."/>
            <person name="Chen C."/>
            <person name="Yan M."/>
            <person name="Daum C."/>
            <person name="Ng V."/>
            <person name="Clum A."/>
            <person name="Steindorff A."/>
            <person name="Ohm R.A."/>
            <person name="Martin F."/>
            <person name="Silar P."/>
            <person name="Natvig D.O."/>
            <person name="Lalanne C."/>
            <person name="Gautier V."/>
            <person name="Ament-Velasquez S.L."/>
            <person name="Kruys A."/>
            <person name="Hutchinson M.I."/>
            <person name="Powell A.J."/>
            <person name="Barry K."/>
            <person name="Miller A.N."/>
            <person name="Grigoriev I.V."/>
            <person name="Debuchy R."/>
            <person name="Gladieux P."/>
            <person name="Hiltunen Thoren M."/>
            <person name="Johannesson H."/>
        </authorList>
    </citation>
    <scope>NUCLEOTIDE SEQUENCE</scope>
    <source>
        <strain evidence="2">CBS 955.72</strain>
    </source>
</reference>